<feature type="transmembrane region" description="Helical" evidence="1">
    <location>
        <begin position="48"/>
        <end position="67"/>
    </location>
</feature>
<keyword evidence="1" id="KW-0472">Membrane</keyword>
<reference evidence="2" key="1">
    <citation type="journal article" date="2023" name="G3 (Bethesda)">
        <title>A reference genome for the long-term kleptoplast-retaining sea slug Elysia crispata morphotype clarki.</title>
        <authorList>
            <person name="Eastman K.E."/>
            <person name="Pendleton A.L."/>
            <person name="Shaikh M.A."/>
            <person name="Suttiyut T."/>
            <person name="Ogas R."/>
            <person name="Tomko P."/>
            <person name="Gavelis G."/>
            <person name="Widhalm J.R."/>
            <person name="Wisecaver J.H."/>
        </authorList>
    </citation>
    <scope>NUCLEOTIDE SEQUENCE</scope>
    <source>
        <strain evidence="2">ECLA1</strain>
    </source>
</reference>
<proteinExistence type="predicted"/>
<protein>
    <submittedName>
        <fullName evidence="2">Uncharacterized protein</fullName>
    </submittedName>
</protein>
<organism evidence="2 3">
    <name type="scientific">Elysia crispata</name>
    <name type="common">lettuce slug</name>
    <dbReference type="NCBI Taxonomy" id="231223"/>
    <lineage>
        <taxon>Eukaryota</taxon>
        <taxon>Metazoa</taxon>
        <taxon>Spiralia</taxon>
        <taxon>Lophotrochozoa</taxon>
        <taxon>Mollusca</taxon>
        <taxon>Gastropoda</taxon>
        <taxon>Heterobranchia</taxon>
        <taxon>Euthyneura</taxon>
        <taxon>Panpulmonata</taxon>
        <taxon>Sacoglossa</taxon>
        <taxon>Placobranchoidea</taxon>
        <taxon>Plakobranchidae</taxon>
        <taxon>Elysia</taxon>
    </lineage>
</organism>
<keyword evidence="1" id="KW-0812">Transmembrane</keyword>
<dbReference type="AlphaFoldDB" id="A0AAE1DHI1"/>
<evidence type="ECO:0000256" key="1">
    <source>
        <dbReference type="SAM" id="Phobius"/>
    </source>
</evidence>
<name>A0AAE1DHI1_9GAST</name>
<evidence type="ECO:0000313" key="3">
    <source>
        <dbReference type="Proteomes" id="UP001283361"/>
    </source>
</evidence>
<keyword evidence="1" id="KW-1133">Transmembrane helix</keyword>
<keyword evidence="3" id="KW-1185">Reference proteome</keyword>
<dbReference type="Proteomes" id="UP001283361">
    <property type="component" value="Unassembled WGS sequence"/>
</dbReference>
<sequence length="81" mass="9372">MSHEQQVNAQTCGNLRRDILPTSSNYLRQFQSEADISRQQHGYLRRDIYPPALIICVNFRVMLIYLVHNMAISGVISTHQL</sequence>
<comment type="caution">
    <text evidence="2">The sequence shown here is derived from an EMBL/GenBank/DDBJ whole genome shotgun (WGS) entry which is preliminary data.</text>
</comment>
<gene>
    <name evidence="2" type="ORF">RRG08_004915</name>
</gene>
<accession>A0AAE1DHI1</accession>
<dbReference type="EMBL" id="JAWDGP010003892">
    <property type="protein sequence ID" value="KAK3769663.1"/>
    <property type="molecule type" value="Genomic_DNA"/>
</dbReference>
<evidence type="ECO:0000313" key="2">
    <source>
        <dbReference type="EMBL" id="KAK3769663.1"/>
    </source>
</evidence>